<evidence type="ECO:0000259" key="2">
    <source>
        <dbReference type="Pfam" id="PF08327"/>
    </source>
</evidence>
<dbReference type="RefSeq" id="WP_284390081.1">
    <property type="nucleotide sequence ID" value="NZ_BSNK01000002.1"/>
</dbReference>
<comment type="caution">
    <text evidence="3">The sequence shown here is derived from an EMBL/GenBank/DDBJ whole genome shotgun (WGS) entry which is preliminary data.</text>
</comment>
<gene>
    <name evidence="3" type="ORF">GCM10007853_19210</name>
</gene>
<dbReference type="EMBL" id="BSNK01000002">
    <property type="protein sequence ID" value="GLQ24047.1"/>
    <property type="molecule type" value="Genomic_DNA"/>
</dbReference>
<evidence type="ECO:0000313" key="4">
    <source>
        <dbReference type="Proteomes" id="UP001161391"/>
    </source>
</evidence>
<comment type="similarity">
    <text evidence="1">Belongs to the AHA1 family.</text>
</comment>
<reference evidence="3" key="2">
    <citation type="submission" date="2023-01" db="EMBL/GenBank/DDBJ databases">
        <title>Draft genome sequence of Algimonas ampicilliniresistens strain NBRC 108219.</title>
        <authorList>
            <person name="Sun Q."/>
            <person name="Mori K."/>
        </authorList>
    </citation>
    <scope>NUCLEOTIDE SEQUENCE</scope>
    <source>
        <strain evidence="3">NBRC 108219</strain>
    </source>
</reference>
<feature type="domain" description="Activator of Hsp90 ATPase homologue 1/2-like C-terminal" evidence="2">
    <location>
        <begin position="15"/>
        <end position="157"/>
    </location>
</feature>
<reference evidence="3" key="1">
    <citation type="journal article" date="2014" name="Int. J. Syst. Evol. Microbiol.">
        <title>Complete genome of a new Firmicutes species belonging to the dominant human colonic microbiota ('Ruminococcus bicirculans') reveals two chromosomes and a selective capacity to utilize plant glucans.</title>
        <authorList>
            <consortium name="NISC Comparative Sequencing Program"/>
            <person name="Wegmann U."/>
            <person name="Louis P."/>
            <person name="Goesmann A."/>
            <person name="Henrissat B."/>
            <person name="Duncan S.H."/>
            <person name="Flint H.J."/>
        </authorList>
    </citation>
    <scope>NUCLEOTIDE SEQUENCE</scope>
    <source>
        <strain evidence="3">NBRC 108219</strain>
    </source>
</reference>
<protein>
    <submittedName>
        <fullName evidence="3">Activator of HSP90 ATPase</fullName>
    </submittedName>
</protein>
<evidence type="ECO:0000256" key="1">
    <source>
        <dbReference type="ARBA" id="ARBA00006817"/>
    </source>
</evidence>
<dbReference type="Pfam" id="PF08327">
    <property type="entry name" value="AHSA1"/>
    <property type="match status" value="1"/>
</dbReference>
<sequence>MTADMEWLRIERTVDASIEQVWAMWTDPALFSQWYGPNGMTIPVAEMDVRPGGRRKICMEMQRPDRVMTMWFTGEYKEVSVPTQLIYTESMCDADGNVINPQSMGMPEGHPEVTEVIIELDEIDGQTHLKLTHVGVPAGSSSAGGWAQALDKLAALVKTG</sequence>
<dbReference type="Proteomes" id="UP001161391">
    <property type="component" value="Unassembled WGS sequence"/>
</dbReference>
<dbReference type="SUPFAM" id="SSF55961">
    <property type="entry name" value="Bet v1-like"/>
    <property type="match status" value="1"/>
</dbReference>
<accession>A0ABQ5VAM3</accession>
<keyword evidence="4" id="KW-1185">Reference proteome</keyword>
<dbReference type="InterPro" id="IPR013538">
    <property type="entry name" value="ASHA1/2-like_C"/>
</dbReference>
<name>A0ABQ5VAM3_9PROT</name>
<dbReference type="InterPro" id="IPR023393">
    <property type="entry name" value="START-like_dom_sf"/>
</dbReference>
<evidence type="ECO:0000313" key="3">
    <source>
        <dbReference type="EMBL" id="GLQ24047.1"/>
    </source>
</evidence>
<dbReference type="CDD" id="cd07814">
    <property type="entry name" value="SRPBCC_CalC_Aha1-like"/>
    <property type="match status" value="1"/>
</dbReference>
<organism evidence="3 4">
    <name type="scientific">Algimonas ampicilliniresistens</name>
    <dbReference type="NCBI Taxonomy" id="1298735"/>
    <lineage>
        <taxon>Bacteria</taxon>
        <taxon>Pseudomonadati</taxon>
        <taxon>Pseudomonadota</taxon>
        <taxon>Alphaproteobacteria</taxon>
        <taxon>Maricaulales</taxon>
        <taxon>Robiginitomaculaceae</taxon>
        <taxon>Algimonas</taxon>
    </lineage>
</organism>
<dbReference type="Gene3D" id="3.30.530.20">
    <property type="match status" value="1"/>
</dbReference>
<proteinExistence type="inferred from homology"/>